<dbReference type="Pfam" id="PF00828">
    <property type="entry name" value="Ribosomal_L27A"/>
    <property type="match status" value="1"/>
</dbReference>
<evidence type="ECO:0000256" key="1">
    <source>
        <dbReference type="ARBA" id="ARBA00007820"/>
    </source>
</evidence>
<dbReference type="AlphaFoldDB" id="A0A504YLG9"/>
<comment type="similarity">
    <text evidence="1">Belongs to the eukaryotic ribosomal protein eS7 family.</text>
</comment>
<evidence type="ECO:0000256" key="4">
    <source>
        <dbReference type="ARBA" id="ARBA00035279"/>
    </source>
</evidence>
<gene>
    <name evidence="7" type="ORF">FGIG_09663</name>
</gene>
<reference evidence="7 8" key="1">
    <citation type="submission" date="2019-04" db="EMBL/GenBank/DDBJ databases">
        <title>Annotation for the trematode Fasciola gigantica.</title>
        <authorList>
            <person name="Choi Y.-J."/>
        </authorList>
    </citation>
    <scope>NUCLEOTIDE SEQUENCE [LARGE SCALE GENOMIC DNA]</scope>
    <source>
        <strain evidence="7">Uganda_cow_1</strain>
    </source>
</reference>
<sequence>MALAKIIKPDNKPVTPLEEEIAQAITDLQVNDEWSDAMKLLYFCEAKEMMIGREKAIVIYVPVPQLRTYQMIHNRLVGELEKKLRGPHVVLVAFRRILPKPKRKSKFNPKQKRPRSRTLTAVHEAILKDLVYPAEIVGKRTQVRIDGSTVIKCHLDVAQRNYIEHKLKTITGLYKKLTGKDVQIEFPETRRSLARISLLELQRLIDLYRVDPNEPIDLTTLCNTGLYILDVEHDRHYGFQLTEEGIDDFVTPVNIEVQYASEPVIAAIERVGGSITTRFYDLFSVWAKQNPSEFFQKGIPIPSCKLPPVVRPTSCPSFSFTDSHGLMQSHITQVRSLVVIWLIRARSKKLGSGYLRNTGVASPVKPNLKRFEKDPRQIFVGLSPGSLVSLVDKVVFKPKVYDSGKT</sequence>
<dbReference type="GO" id="GO:0006364">
    <property type="term" value="P:rRNA processing"/>
    <property type="evidence" value="ECO:0007669"/>
    <property type="project" value="TreeGrafter"/>
</dbReference>
<dbReference type="OrthoDB" id="1724687at2759"/>
<evidence type="ECO:0000313" key="7">
    <source>
        <dbReference type="EMBL" id="TPP58968.1"/>
    </source>
</evidence>
<evidence type="ECO:0000256" key="2">
    <source>
        <dbReference type="ARBA" id="ARBA00022980"/>
    </source>
</evidence>
<accession>A0A504YLG9</accession>
<dbReference type="GO" id="GO:0003735">
    <property type="term" value="F:structural constituent of ribosome"/>
    <property type="evidence" value="ECO:0007669"/>
    <property type="project" value="InterPro"/>
</dbReference>
<dbReference type="PANTHER" id="PTHR11278">
    <property type="entry name" value="40S RIBOSOMAL PROTEIN S7"/>
    <property type="match status" value="1"/>
</dbReference>
<dbReference type="InterPro" id="IPR021131">
    <property type="entry name" value="Ribosomal_uL15/eL18"/>
</dbReference>
<dbReference type="InterPro" id="IPR000554">
    <property type="entry name" value="Ribosomal_eS7"/>
</dbReference>
<keyword evidence="8" id="KW-1185">Reference proteome</keyword>
<dbReference type="PANTHER" id="PTHR11278:SF0">
    <property type="entry name" value="SMALL RIBOSOMAL SUBUNIT PROTEIN ES7"/>
    <property type="match status" value="1"/>
</dbReference>
<dbReference type="SUPFAM" id="SSF52080">
    <property type="entry name" value="Ribosomal proteins L15p and L18e"/>
    <property type="match status" value="1"/>
</dbReference>
<organism evidence="7 8">
    <name type="scientific">Fasciola gigantica</name>
    <name type="common">Giant liver fluke</name>
    <dbReference type="NCBI Taxonomy" id="46835"/>
    <lineage>
        <taxon>Eukaryota</taxon>
        <taxon>Metazoa</taxon>
        <taxon>Spiralia</taxon>
        <taxon>Lophotrochozoa</taxon>
        <taxon>Platyhelminthes</taxon>
        <taxon>Trematoda</taxon>
        <taxon>Digenea</taxon>
        <taxon>Plagiorchiida</taxon>
        <taxon>Echinostomata</taxon>
        <taxon>Echinostomatoidea</taxon>
        <taxon>Fasciolidae</taxon>
        <taxon>Fasciola</taxon>
    </lineage>
</organism>
<keyword evidence="2 7" id="KW-0689">Ribosomal protein</keyword>
<feature type="domain" description="Large ribosomal subunit protein uL15/eL18" evidence="6">
    <location>
        <begin position="196"/>
        <end position="276"/>
    </location>
</feature>
<dbReference type="EMBL" id="SUNJ01011333">
    <property type="protein sequence ID" value="TPP58968.1"/>
    <property type="molecule type" value="Genomic_DNA"/>
</dbReference>
<comment type="caution">
    <text evidence="7">The sequence shown here is derived from an EMBL/GenBank/DDBJ whole genome shotgun (WGS) entry which is preliminary data.</text>
</comment>
<dbReference type="GO" id="GO:0022627">
    <property type="term" value="C:cytosolic small ribosomal subunit"/>
    <property type="evidence" value="ECO:0007669"/>
    <property type="project" value="TreeGrafter"/>
</dbReference>
<dbReference type="GO" id="GO:0030686">
    <property type="term" value="C:90S preribosome"/>
    <property type="evidence" value="ECO:0007669"/>
    <property type="project" value="TreeGrafter"/>
</dbReference>
<evidence type="ECO:0000259" key="6">
    <source>
        <dbReference type="Pfam" id="PF00828"/>
    </source>
</evidence>
<dbReference type="Pfam" id="PF01251">
    <property type="entry name" value="Ribosomal_S7e"/>
    <property type="match status" value="1"/>
</dbReference>
<dbReference type="GO" id="GO:0006412">
    <property type="term" value="P:translation"/>
    <property type="evidence" value="ECO:0007669"/>
    <property type="project" value="InterPro"/>
</dbReference>
<keyword evidence="3" id="KW-0687">Ribonucleoprotein</keyword>
<evidence type="ECO:0000256" key="3">
    <source>
        <dbReference type="ARBA" id="ARBA00023274"/>
    </source>
</evidence>
<dbReference type="GO" id="GO:0042274">
    <property type="term" value="P:ribosomal small subunit biogenesis"/>
    <property type="evidence" value="ECO:0007669"/>
    <property type="project" value="TreeGrafter"/>
</dbReference>
<proteinExistence type="inferred from homology"/>
<evidence type="ECO:0000256" key="5">
    <source>
        <dbReference type="ARBA" id="ARBA00035404"/>
    </source>
</evidence>
<name>A0A504YLG9_FASGI</name>
<protein>
    <recommendedName>
        <fullName evidence="4">Small ribosomal subunit protein eS7</fullName>
    </recommendedName>
    <alternativeName>
        <fullName evidence="5">40S ribosomal protein S7</fullName>
    </alternativeName>
</protein>
<evidence type="ECO:0000313" key="8">
    <source>
        <dbReference type="Proteomes" id="UP000316759"/>
    </source>
</evidence>
<dbReference type="GO" id="GO:0032040">
    <property type="term" value="C:small-subunit processome"/>
    <property type="evidence" value="ECO:0007669"/>
    <property type="project" value="TreeGrafter"/>
</dbReference>
<dbReference type="InterPro" id="IPR036227">
    <property type="entry name" value="Ribosomal_uL15/eL18_sf"/>
</dbReference>
<dbReference type="Proteomes" id="UP000316759">
    <property type="component" value="Unassembled WGS sequence"/>
</dbReference>
<dbReference type="STRING" id="46835.A0A504YLG9"/>